<dbReference type="KEGG" id="vg:20041313"/>
<dbReference type="Proteomes" id="UP000133496">
    <property type="component" value="Segment"/>
</dbReference>
<accession>A0A076FYV2</accession>
<keyword evidence="8" id="KW-1232">Capsid decoration protein</keyword>
<reference evidence="14" key="2">
    <citation type="journal article" date="2021" name="Sci. Adv.">
        <title>Near-atomic structure of an atadenovirus reveals a conserved capsid-binding motif and intergenera variations in cementing proteins.</title>
        <authorList>
            <person name="Marabini R."/>
            <person name="Condezo G.N."/>
            <person name="Krupovic M."/>
            <person name="Menendez-Conejero R."/>
            <person name="Gomez-Blanco J."/>
            <person name="San Martin C."/>
        </authorList>
    </citation>
    <scope>STRUCTURE BY ELECTRON MICROSCOPY (3.40 ANGSTROMS)</scope>
</reference>
<evidence type="ECO:0007829" key="14">
    <source>
        <dbReference type="PDB" id="6QI5"/>
    </source>
</evidence>
<dbReference type="Gene3D" id="1.20.120.1500">
    <property type="entry name" value="Pre-hexon-linking protein IIIa"/>
    <property type="match status" value="1"/>
</dbReference>
<name>A0A076FYV2_9ADEN</name>
<keyword evidence="6" id="KW-0946">Virion</keyword>
<feature type="region of interest" description="Disordered" evidence="11">
    <location>
        <begin position="588"/>
        <end position="609"/>
    </location>
</feature>
<evidence type="ECO:0000256" key="10">
    <source>
        <dbReference type="ARBA" id="ARBA00046738"/>
    </source>
</evidence>
<evidence type="ECO:0000256" key="5">
    <source>
        <dbReference type="ARBA" id="ARBA00022612"/>
    </source>
</evidence>
<keyword evidence="13" id="KW-1185">Reference proteome</keyword>
<dbReference type="GeneID" id="20041313"/>
<keyword evidence="4" id="KW-1048">Host nucleus</keyword>
<evidence type="ECO:0000256" key="1">
    <source>
        <dbReference type="ARBA" id="ARBA00010762"/>
    </source>
</evidence>
<sequence>MDPGLKPSSLWTHKIIDSIIANRSLSAVQNFRKQPLANKLTALEDAIVQPRKDTTPETVAAILQELVAMGALQPNEVGPMFSDLMIRVHKYNSTNVQNNLSVLLGDIRAAQSEAIRSTNVGELSNQVVLNDFLSREPAVVPQGQHNYEAFKQTLRLMVNEAPNVTLFKSGPDTLMQVNIRGVNTVNLNSAFKNLKNFWGVQLDTEIVPGSISSKLSSNTRVLLLFLAPFTNDSTFTPDTFISQIMRLYRETVAASIEQPQETELEVAETIRELGGDVEDIGRTMAFLLKNKEEIVSNPRTLSPRQLNVLRYVQESLQDRIDRNGEEPEDALRNLVFSFAPSYFEANGPFIRRLISYLEVALINSPNYFREIYSNKYWTPPASFWTQNYGDFHLEREAEAERRAASEAGYGDFEEGDFALPDNLGEGSDLAWDDFNTAMSPSVPPTPSVRSAPASLSYGRTSPSSVSSLTASDRNIGATLARAVIPPAAAAIGSAAGEALYPSLGQYLAPAASLAATRLLNLTRARRQRLKRDSLARHRRITEVRGVYPKAAPTRSSSSSSVSSTPTVFEPLPGAFSVINPLMRPEGDRDVSGTGIVNPFSHLKPRNGLQ</sequence>
<dbReference type="OrthoDB" id="1411at10239"/>
<dbReference type="EMDB" id="EMD-4551"/>
<evidence type="ECO:0000256" key="3">
    <source>
        <dbReference type="ARBA" id="ARBA00022561"/>
    </source>
</evidence>
<evidence type="ECO:0000313" key="12">
    <source>
        <dbReference type="EMBL" id="AII22566.1"/>
    </source>
</evidence>
<reference evidence="12 13" key="1">
    <citation type="journal article" date="2014" name="J. Virol.">
        <title>Molecular characterization of a lizard adenovirus reveals the first atadenovirus with two fiber genes and the first adenovirus with either one short or three long fibers per penton.</title>
        <authorList>
            <person name="Penzes J.J."/>
            <person name="Menendez-Conejero R."/>
            <person name="Condezo G.N."/>
            <person name="Ball I."/>
            <person name="Papp T."/>
            <person name="Doszpoly A."/>
            <person name="Paradela A."/>
            <person name="Perez-Berna A.J."/>
            <person name="Lopez-Sanz M."/>
            <person name="Nguyen T.H."/>
            <person name="van Raaij M.J."/>
            <person name="Marschang R.E."/>
            <person name="Harrach B."/>
            <person name="Benko M."/>
            <person name="San Martin C."/>
        </authorList>
    </citation>
    <scope>NUCLEOTIDE SEQUENCE [LARGE SCALE GENOMIC DNA]</scope>
    <source>
        <strain evidence="12">23-06</strain>
    </source>
</reference>
<evidence type="ECO:0000256" key="9">
    <source>
        <dbReference type="ARBA" id="ARBA00023219"/>
    </source>
</evidence>
<dbReference type="Pfam" id="PF02455">
    <property type="entry name" value="Hex_IIIa"/>
    <property type="match status" value="1"/>
</dbReference>
<protein>
    <submittedName>
        <fullName evidence="12">PIIIa</fullName>
    </submittedName>
</protein>
<evidence type="ECO:0000256" key="7">
    <source>
        <dbReference type="ARBA" id="ARBA00022921"/>
    </source>
</evidence>
<dbReference type="InterPro" id="IPR003479">
    <property type="entry name" value="Hex_IIIa"/>
</dbReference>
<evidence type="ECO:0000256" key="6">
    <source>
        <dbReference type="ARBA" id="ARBA00022844"/>
    </source>
</evidence>
<dbReference type="GO" id="GO:0098021">
    <property type="term" value="C:viral capsid, decoration"/>
    <property type="evidence" value="ECO:0007669"/>
    <property type="project" value="UniProtKB-KW"/>
</dbReference>
<keyword evidence="3" id="KW-0167">Capsid protein</keyword>
<keyword evidence="2" id="KW-0597">Phosphoprotein</keyword>
<dbReference type="SMR" id="A0A076FYV2"/>
<feature type="region of interest" description="Disordered" evidence="11">
    <location>
        <begin position="546"/>
        <end position="565"/>
    </location>
</feature>
<keyword evidence="14" id="KW-0002">3D-structure</keyword>
<dbReference type="RefSeq" id="YP_009051657.1">
    <property type="nucleotide sequence ID" value="NC_024684.1"/>
</dbReference>
<evidence type="ECO:0000256" key="11">
    <source>
        <dbReference type="SAM" id="MobiDB-lite"/>
    </source>
</evidence>
<dbReference type="PDB" id="6QI5">
    <property type="method" value="EM"/>
    <property type="resolution" value="3.40 A"/>
    <property type="chains" value="N=1-609"/>
</dbReference>
<organism evidence="12 13">
    <name type="scientific">Lizard adenovirus 2</name>
    <dbReference type="NCBI Taxonomy" id="874272"/>
    <lineage>
        <taxon>Viruses</taxon>
        <taxon>Varidnaviria</taxon>
        <taxon>Bamfordvirae</taxon>
        <taxon>Preplasmiviricota</taxon>
        <taxon>Polisuviricotina</taxon>
        <taxon>Pharingeaviricetes</taxon>
        <taxon>Rowavirales</taxon>
        <taxon>Adenoviridae</taxon>
        <taxon>Barthadenovirus</taxon>
        <taxon>Barthadenovirus lacertae</taxon>
        <taxon>Lizard atadenovirus A</taxon>
    </lineage>
</organism>
<evidence type="ECO:0000256" key="8">
    <source>
        <dbReference type="ARBA" id="ARBA00023093"/>
    </source>
</evidence>
<evidence type="ECO:0000256" key="4">
    <source>
        <dbReference type="ARBA" id="ARBA00022562"/>
    </source>
</evidence>
<evidence type="ECO:0000313" key="13">
    <source>
        <dbReference type="Proteomes" id="UP000133496"/>
    </source>
</evidence>
<keyword evidence="9" id="KW-0231">Viral genome packaging</keyword>
<proteinExistence type="evidence at protein level"/>
<dbReference type="EMBL" id="KJ156523">
    <property type="protein sequence ID" value="AII22566.1"/>
    <property type="molecule type" value="Genomic_DNA"/>
</dbReference>
<evidence type="ECO:0000256" key="2">
    <source>
        <dbReference type="ARBA" id="ARBA00022553"/>
    </source>
</evidence>
<keyword evidence="5" id="KW-1188">Viral release from host cell</keyword>
<feature type="region of interest" description="Disordered" evidence="11">
    <location>
        <begin position="434"/>
        <end position="469"/>
    </location>
</feature>
<dbReference type="InterPro" id="IPR043053">
    <property type="entry name" value="Hex_IIIa_N"/>
</dbReference>
<comment type="similarity">
    <text evidence="1">Belongs to the adenoviridae hexon-linking protein IIIa family.</text>
</comment>
<comment type="subunit">
    <text evidence="10">Interacts with hexon proteins; this interaction tethers the peripentonal hexons to hexons situated in the facet. Interacts with the penton protein (via N-terminus). Interacts with packaging protein 3; this interaction is required to promote correct genome packaging.</text>
</comment>
<keyword evidence="7" id="KW-0426">Late protein</keyword>